<keyword evidence="2" id="KW-0805">Transcription regulation</keyword>
<dbReference type="PANTHER" id="PTHR46266:SF3">
    <property type="entry name" value="TRANSCRIPTION FACTOR EGL1"/>
    <property type="match status" value="1"/>
</dbReference>
<protein>
    <submittedName>
        <fullName evidence="9">Transcription factor GLABRA 3</fullName>
    </submittedName>
</protein>
<evidence type="ECO:0000256" key="2">
    <source>
        <dbReference type="ARBA" id="ARBA00023015"/>
    </source>
</evidence>
<dbReference type="Pfam" id="PF22754">
    <property type="entry name" value="bHLH-TF_ACT-like_plant"/>
    <property type="match status" value="1"/>
</dbReference>
<accession>A0ABD1TVJ0</accession>
<keyword evidence="3" id="KW-0010">Activator</keyword>
<dbReference type="SUPFAM" id="SSF47459">
    <property type="entry name" value="HLH, helix-loop-helix DNA-binding domain"/>
    <property type="match status" value="1"/>
</dbReference>
<proteinExistence type="predicted"/>
<evidence type="ECO:0000313" key="10">
    <source>
        <dbReference type="Proteomes" id="UP001604336"/>
    </source>
</evidence>
<evidence type="ECO:0000256" key="6">
    <source>
        <dbReference type="SAM" id="Coils"/>
    </source>
</evidence>
<comment type="subcellular location">
    <subcellularLocation>
        <location evidence="1">Nucleus</location>
    </subcellularLocation>
</comment>
<dbReference type="PROSITE" id="PS50888">
    <property type="entry name" value="BHLH"/>
    <property type="match status" value="1"/>
</dbReference>
<feature type="domain" description="BHLH" evidence="8">
    <location>
        <begin position="261"/>
        <end position="310"/>
    </location>
</feature>
<comment type="caution">
    <text evidence="9">The sequence shown here is derived from an EMBL/GenBank/DDBJ whole genome shotgun (WGS) entry which is preliminary data.</text>
</comment>
<dbReference type="GO" id="GO:0080090">
    <property type="term" value="P:regulation of primary metabolic process"/>
    <property type="evidence" value="ECO:0007669"/>
    <property type="project" value="UniProtKB-ARBA"/>
</dbReference>
<feature type="region of interest" description="Disordered" evidence="7">
    <location>
        <begin position="359"/>
        <end position="380"/>
    </location>
</feature>
<evidence type="ECO:0000256" key="1">
    <source>
        <dbReference type="ARBA" id="ARBA00004123"/>
    </source>
</evidence>
<feature type="coiled-coil region" evidence="6">
    <location>
        <begin position="300"/>
        <end position="327"/>
    </location>
</feature>
<keyword evidence="6" id="KW-0175">Coiled coil</keyword>
<evidence type="ECO:0000256" key="4">
    <source>
        <dbReference type="ARBA" id="ARBA00023163"/>
    </source>
</evidence>
<keyword evidence="10" id="KW-1185">Reference proteome</keyword>
<name>A0ABD1TVJ0_9LAMI</name>
<evidence type="ECO:0000256" key="5">
    <source>
        <dbReference type="ARBA" id="ARBA00023242"/>
    </source>
</evidence>
<dbReference type="GO" id="GO:0005634">
    <property type="term" value="C:nucleus"/>
    <property type="evidence" value="ECO:0007669"/>
    <property type="project" value="UniProtKB-SubCell"/>
</dbReference>
<dbReference type="InterPro" id="IPR011598">
    <property type="entry name" value="bHLH_dom"/>
</dbReference>
<evidence type="ECO:0000313" key="9">
    <source>
        <dbReference type="EMBL" id="KAL2516745.1"/>
    </source>
</evidence>
<evidence type="ECO:0000256" key="3">
    <source>
        <dbReference type="ARBA" id="ARBA00023159"/>
    </source>
</evidence>
<dbReference type="Pfam" id="PF14215">
    <property type="entry name" value="bHLH-MYC_N"/>
    <property type="match status" value="1"/>
</dbReference>
<reference evidence="10" key="1">
    <citation type="submission" date="2024-07" db="EMBL/GenBank/DDBJ databases">
        <title>Two chromosome-level genome assemblies of Korean endemic species Abeliophyllum distichum and Forsythia ovata (Oleaceae).</title>
        <authorList>
            <person name="Jang H."/>
        </authorList>
    </citation>
    <scope>NUCLEOTIDE SEQUENCE [LARGE SCALE GENOMIC DNA]</scope>
</reference>
<dbReference type="AlphaFoldDB" id="A0ABD1TVJ0"/>
<dbReference type="PANTHER" id="PTHR46266">
    <property type="entry name" value="TRANSCRIPTION FACTOR TT8"/>
    <property type="match status" value="1"/>
</dbReference>
<evidence type="ECO:0000259" key="8">
    <source>
        <dbReference type="PROSITE" id="PS50888"/>
    </source>
</evidence>
<dbReference type="InterPro" id="IPR025610">
    <property type="entry name" value="MYC/MYB_N"/>
</dbReference>
<dbReference type="Pfam" id="PF00010">
    <property type="entry name" value="HLH"/>
    <property type="match status" value="1"/>
</dbReference>
<sequence length="461" mass="52023">MNLYFFLQSASIKTIVCFPHLGGVIELGVTEHVLEDQNLIQHIKTCFLEIPVPIVSKIPNDHVCVELDHANMPETGFDPVVDCREVYVSSPDNCSNSFGATRLRDESDVFEGIDGEVSRLQSWQFMGDEISNCVNNSMNSSDSVSQTYENPEKIVPILNETQECKQQKGDEIHYQSVLSTLLKGSNQFILGPYFRGGKRESSFDSWKKDGLLNAKTVQTRTPQRLLKKVLFDVARMHENCQHKSSKNNEKRVNLSTPEVDEIDRNHVLSERKRREKINKRFTILGSLVPSGGKVDKVSTLDNTIEYLRALERRVEELESCKGVVELESRTTSKLQDAIEQTSDNYGTNHIKKPLTNKRKACDMDEPRGGNSRRPLRNSSTDNVTVHVGNKDISIEIKCPWRESVLIEVMEGISKLQMDSLTVQSFNTDGILSLTVKAQVKGSKVASEGVIRRAIQKVIRRV</sequence>
<dbReference type="InterPro" id="IPR054502">
    <property type="entry name" value="bHLH-TF_ACT-like_plant"/>
</dbReference>
<dbReference type="InterPro" id="IPR036638">
    <property type="entry name" value="HLH_DNA-bd_sf"/>
</dbReference>
<dbReference type="Gene3D" id="4.10.280.10">
    <property type="entry name" value="Helix-loop-helix DNA-binding domain"/>
    <property type="match status" value="1"/>
</dbReference>
<keyword evidence="5" id="KW-0539">Nucleus</keyword>
<keyword evidence="4" id="KW-0804">Transcription</keyword>
<evidence type="ECO:0000256" key="7">
    <source>
        <dbReference type="SAM" id="MobiDB-lite"/>
    </source>
</evidence>
<organism evidence="9 10">
    <name type="scientific">Abeliophyllum distichum</name>
    <dbReference type="NCBI Taxonomy" id="126358"/>
    <lineage>
        <taxon>Eukaryota</taxon>
        <taxon>Viridiplantae</taxon>
        <taxon>Streptophyta</taxon>
        <taxon>Embryophyta</taxon>
        <taxon>Tracheophyta</taxon>
        <taxon>Spermatophyta</taxon>
        <taxon>Magnoliopsida</taxon>
        <taxon>eudicotyledons</taxon>
        <taxon>Gunneridae</taxon>
        <taxon>Pentapetalae</taxon>
        <taxon>asterids</taxon>
        <taxon>lamiids</taxon>
        <taxon>Lamiales</taxon>
        <taxon>Oleaceae</taxon>
        <taxon>Forsythieae</taxon>
        <taxon>Abeliophyllum</taxon>
    </lineage>
</organism>
<gene>
    <name evidence="9" type="ORF">Adt_12992</name>
</gene>
<dbReference type="SMART" id="SM00353">
    <property type="entry name" value="HLH"/>
    <property type="match status" value="1"/>
</dbReference>
<dbReference type="Proteomes" id="UP001604336">
    <property type="component" value="Unassembled WGS sequence"/>
</dbReference>
<dbReference type="EMBL" id="JBFOLK010000004">
    <property type="protein sequence ID" value="KAL2516745.1"/>
    <property type="molecule type" value="Genomic_DNA"/>
</dbReference>